<dbReference type="STRING" id="1745343.A0A2J6Q415"/>
<dbReference type="CDD" id="cd01011">
    <property type="entry name" value="nicotinamidase"/>
    <property type="match status" value="1"/>
</dbReference>
<accession>A0A2J6Q415</accession>
<keyword evidence="2" id="KW-0662">Pyridine nucleotide biosynthesis</keyword>
<dbReference type="GO" id="GO:0046872">
    <property type="term" value="F:metal ion binding"/>
    <property type="evidence" value="ECO:0007669"/>
    <property type="project" value="UniProtKB-KW"/>
</dbReference>
<evidence type="ECO:0000256" key="2">
    <source>
        <dbReference type="ARBA" id="ARBA00022642"/>
    </source>
</evidence>
<dbReference type="InterPro" id="IPR052347">
    <property type="entry name" value="Isochorismatase_Nicotinamidase"/>
</dbReference>
<dbReference type="GO" id="GO:0019363">
    <property type="term" value="P:pyridine nucleotide biosynthetic process"/>
    <property type="evidence" value="ECO:0007669"/>
    <property type="project" value="UniProtKB-KW"/>
</dbReference>
<dbReference type="Pfam" id="PF00857">
    <property type="entry name" value="Isochorismatase"/>
    <property type="match status" value="1"/>
</dbReference>
<evidence type="ECO:0000256" key="4">
    <source>
        <dbReference type="ARBA" id="ARBA00022801"/>
    </source>
</evidence>
<dbReference type="Proteomes" id="UP000235672">
    <property type="component" value="Unassembled WGS sequence"/>
</dbReference>
<keyword evidence="10" id="KW-1185">Reference proteome</keyword>
<evidence type="ECO:0000256" key="7">
    <source>
        <dbReference type="ARBA" id="ARBA00043224"/>
    </source>
</evidence>
<evidence type="ECO:0000256" key="3">
    <source>
        <dbReference type="ARBA" id="ARBA00022723"/>
    </source>
</evidence>
<proteinExistence type="inferred from homology"/>
<evidence type="ECO:0000256" key="5">
    <source>
        <dbReference type="ARBA" id="ARBA00037900"/>
    </source>
</evidence>
<keyword evidence="3" id="KW-0479">Metal-binding</keyword>
<protein>
    <recommendedName>
        <fullName evidence="6">nicotinamidase</fullName>
        <ecNumber evidence="6">3.5.1.19</ecNumber>
    </recommendedName>
    <alternativeName>
        <fullName evidence="7">Nicotinamide deamidase</fullName>
    </alternativeName>
</protein>
<evidence type="ECO:0000256" key="6">
    <source>
        <dbReference type="ARBA" id="ARBA00039017"/>
    </source>
</evidence>
<dbReference type="PANTHER" id="PTHR11080">
    <property type="entry name" value="PYRAZINAMIDASE/NICOTINAMIDASE"/>
    <property type="match status" value="1"/>
</dbReference>
<dbReference type="Gene3D" id="3.40.50.850">
    <property type="entry name" value="Isochorismatase-like"/>
    <property type="match status" value="1"/>
</dbReference>
<evidence type="ECO:0000259" key="8">
    <source>
        <dbReference type="Pfam" id="PF00857"/>
    </source>
</evidence>
<dbReference type="AlphaFoldDB" id="A0A2J6Q415"/>
<dbReference type="InterPro" id="IPR000868">
    <property type="entry name" value="Isochorismatase-like_dom"/>
</dbReference>
<feature type="domain" description="Isochorismatase-like" evidence="8">
    <location>
        <begin position="9"/>
        <end position="217"/>
    </location>
</feature>
<comment type="pathway">
    <text evidence="5">Cofactor biosynthesis; nicotinate biosynthesis; nicotinate from nicotinamide: step 1/1.</text>
</comment>
<dbReference type="PANTHER" id="PTHR11080:SF2">
    <property type="entry name" value="LD05707P"/>
    <property type="match status" value="1"/>
</dbReference>
<dbReference type="GO" id="GO:0008936">
    <property type="term" value="F:nicotinamidase activity"/>
    <property type="evidence" value="ECO:0007669"/>
    <property type="project" value="UniProtKB-EC"/>
</dbReference>
<evidence type="ECO:0000313" key="9">
    <source>
        <dbReference type="EMBL" id="PMD20983.1"/>
    </source>
</evidence>
<dbReference type="EMBL" id="KZ613483">
    <property type="protein sequence ID" value="PMD20983.1"/>
    <property type="molecule type" value="Genomic_DNA"/>
</dbReference>
<sequence length="228" mass="25146">MSTNNFKPALVIVDLQEDFCPPNGSLAVSNGRDIIPTVNKLLDLPFVIKIATKDWHPQDHISFASNHVNKKPYVDFTTIVNPSNASETYETRLWPDHCVQGTKGAELIHELDMSKIDQVVEKGQVREVEMYSAFYDPLERPRVSDSGLAGVLREKGVTDVYCVGLAFDYCVRCTAVDAAKEGFRTFVVGEGTRAVDPSTWEEVKGELKGKGVEVVSIDGEEVARVGKA</sequence>
<comment type="similarity">
    <text evidence="1">Belongs to the isochorismatase family.</text>
</comment>
<keyword evidence="4" id="KW-0378">Hydrolase</keyword>
<organism evidence="9 10">
    <name type="scientific">Hyaloscypha hepaticicola</name>
    <dbReference type="NCBI Taxonomy" id="2082293"/>
    <lineage>
        <taxon>Eukaryota</taxon>
        <taxon>Fungi</taxon>
        <taxon>Dikarya</taxon>
        <taxon>Ascomycota</taxon>
        <taxon>Pezizomycotina</taxon>
        <taxon>Leotiomycetes</taxon>
        <taxon>Helotiales</taxon>
        <taxon>Hyaloscyphaceae</taxon>
        <taxon>Hyaloscypha</taxon>
    </lineage>
</organism>
<dbReference type="EC" id="3.5.1.19" evidence="6"/>
<gene>
    <name evidence="9" type="ORF">NA56DRAFT_601006</name>
</gene>
<dbReference type="InterPro" id="IPR036380">
    <property type="entry name" value="Isochorismatase-like_sf"/>
</dbReference>
<dbReference type="SUPFAM" id="SSF52499">
    <property type="entry name" value="Isochorismatase-like hydrolases"/>
    <property type="match status" value="1"/>
</dbReference>
<reference evidence="9 10" key="1">
    <citation type="submission" date="2016-05" db="EMBL/GenBank/DDBJ databases">
        <title>A degradative enzymes factory behind the ericoid mycorrhizal symbiosis.</title>
        <authorList>
            <consortium name="DOE Joint Genome Institute"/>
            <person name="Martino E."/>
            <person name="Morin E."/>
            <person name="Grelet G."/>
            <person name="Kuo A."/>
            <person name="Kohler A."/>
            <person name="Daghino S."/>
            <person name="Barry K."/>
            <person name="Choi C."/>
            <person name="Cichocki N."/>
            <person name="Clum A."/>
            <person name="Copeland A."/>
            <person name="Hainaut M."/>
            <person name="Haridas S."/>
            <person name="Labutti K."/>
            <person name="Lindquist E."/>
            <person name="Lipzen A."/>
            <person name="Khouja H.-R."/>
            <person name="Murat C."/>
            <person name="Ohm R."/>
            <person name="Olson A."/>
            <person name="Spatafora J."/>
            <person name="Veneault-Fourrey C."/>
            <person name="Henrissat B."/>
            <person name="Grigoriev I."/>
            <person name="Martin F."/>
            <person name="Perotto S."/>
        </authorList>
    </citation>
    <scope>NUCLEOTIDE SEQUENCE [LARGE SCALE GENOMIC DNA]</scope>
    <source>
        <strain evidence="9 10">UAMH 7357</strain>
    </source>
</reference>
<dbReference type="OrthoDB" id="3341310at2759"/>
<evidence type="ECO:0000313" key="10">
    <source>
        <dbReference type="Proteomes" id="UP000235672"/>
    </source>
</evidence>
<evidence type="ECO:0000256" key="1">
    <source>
        <dbReference type="ARBA" id="ARBA00006336"/>
    </source>
</evidence>
<name>A0A2J6Q415_9HELO</name>